<keyword evidence="1" id="KW-0802">TPR repeat</keyword>
<feature type="region of interest" description="Disordered" evidence="2">
    <location>
        <begin position="30"/>
        <end position="71"/>
    </location>
</feature>
<sequence length="187" mass="19886">MVSIMMRKVSSGVVGAVLASSVLLSACATTAEPGSSRNGAANVERETSRTTTDRPNGDSSASAPEETAPQAPLRALPAAAAELVRQAEEASAQGRHDEAASLLERALRIEPQHPVLWQNLAVVRYRQGDYAQAEQLAMRSNRLSGDYPALQLTNWRLIAVSRELRGDTQGAAAAAEQVQQLRAVGSR</sequence>
<dbReference type="EMBL" id="NFZW01000002">
    <property type="protein sequence ID" value="RFA39005.1"/>
    <property type="molecule type" value="Genomic_DNA"/>
</dbReference>
<gene>
    <name evidence="4" type="ORF">CAL65_03685</name>
</gene>
<dbReference type="SMART" id="SM00028">
    <property type="entry name" value="TPR"/>
    <property type="match status" value="2"/>
</dbReference>
<accession>A0A3E0X3D3</accession>
<proteinExistence type="predicted"/>
<keyword evidence="5" id="KW-1185">Reference proteome</keyword>
<feature type="compositionally biased region" description="Basic and acidic residues" evidence="2">
    <location>
        <begin position="43"/>
        <end position="56"/>
    </location>
</feature>
<name>A0A3E0X3D3_9GAMM</name>
<feature type="signal peptide" evidence="3">
    <location>
        <begin position="1"/>
        <end position="31"/>
    </location>
</feature>
<feature type="repeat" description="TPR" evidence="1">
    <location>
        <begin position="80"/>
        <end position="113"/>
    </location>
</feature>
<evidence type="ECO:0000256" key="3">
    <source>
        <dbReference type="SAM" id="SignalP"/>
    </source>
</evidence>
<evidence type="ECO:0000313" key="5">
    <source>
        <dbReference type="Proteomes" id="UP000256763"/>
    </source>
</evidence>
<reference evidence="5" key="1">
    <citation type="submission" date="2017-05" db="EMBL/GenBank/DDBJ databases">
        <authorList>
            <person name="Sharma S."/>
            <person name="Sidhu C."/>
            <person name="Pinnaka A.K."/>
        </authorList>
    </citation>
    <scope>NUCLEOTIDE SEQUENCE [LARGE SCALE GENOMIC DNA]</scope>
    <source>
        <strain evidence="5">AK93</strain>
    </source>
</reference>
<dbReference type="Gene3D" id="1.25.40.10">
    <property type="entry name" value="Tetratricopeptide repeat domain"/>
    <property type="match status" value="1"/>
</dbReference>
<dbReference type="Proteomes" id="UP000256763">
    <property type="component" value="Unassembled WGS sequence"/>
</dbReference>
<dbReference type="InterPro" id="IPR019734">
    <property type="entry name" value="TPR_rpt"/>
</dbReference>
<protein>
    <submittedName>
        <fullName evidence="4">Uncharacterized protein</fullName>
    </submittedName>
</protein>
<dbReference type="Pfam" id="PF14559">
    <property type="entry name" value="TPR_19"/>
    <property type="match status" value="1"/>
</dbReference>
<evidence type="ECO:0000256" key="2">
    <source>
        <dbReference type="SAM" id="MobiDB-lite"/>
    </source>
</evidence>
<comment type="caution">
    <text evidence="4">The sequence shown here is derived from an EMBL/GenBank/DDBJ whole genome shotgun (WGS) entry which is preliminary data.</text>
</comment>
<evidence type="ECO:0000313" key="4">
    <source>
        <dbReference type="EMBL" id="RFA39005.1"/>
    </source>
</evidence>
<organism evidence="4 5">
    <name type="scientific">Alkalilimnicola ehrlichii</name>
    <dbReference type="NCBI Taxonomy" id="351052"/>
    <lineage>
        <taxon>Bacteria</taxon>
        <taxon>Pseudomonadati</taxon>
        <taxon>Pseudomonadota</taxon>
        <taxon>Gammaproteobacteria</taxon>
        <taxon>Chromatiales</taxon>
        <taxon>Ectothiorhodospiraceae</taxon>
        <taxon>Alkalilimnicola</taxon>
    </lineage>
</organism>
<dbReference type="PROSITE" id="PS51257">
    <property type="entry name" value="PROKAR_LIPOPROTEIN"/>
    <property type="match status" value="1"/>
</dbReference>
<dbReference type="SUPFAM" id="SSF48452">
    <property type="entry name" value="TPR-like"/>
    <property type="match status" value="1"/>
</dbReference>
<feature type="chain" id="PRO_5017630744" evidence="3">
    <location>
        <begin position="32"/>
        <end position="187"/>
    </location>
</feature>
<keyword evidence="3" id="KW-0732">Signal</keyword>
<dbReference type="InterPro" id="IPR011990">
    <property type="entry name" value="TPR-like_helical_dom_sf"/>
</dbReference>
<dbReference type="OrthoDB" id="6196966at2"/>
<dbReference type="PROSITE" id="PS50005">
    <property type="entry name" value="TPR"/>
    <property type="match status" value="1"/>
</dbReference>
<dbReference type="AlphaFoldDB" id="A0A3E0X3D3"/>
<evidence type="ECO:0000256" key="1">
    <source>
        <dbReference type="PROSITE-ProRule" id="PRU00339"/>
    </source>
</evidence>